<evidence type="ECO:0000259" key="11">
    <source>
        <dbReference type="PROSITE" id="PS50011"/>
    </source>
</evidence>
<feature type="compositionally biased region" description="Polar residues" evidence="10">
    <location>
        <begin position="449"/>
        <end position="465"/>
    </location>
</feature>
<feature type="domain" description="Protein kinase" evidence="11">
    <location>
        <begin position="9"/>
        <end position="270"/>
    </location>
</feature>
<comment type="catalytic activity">
    <reaction evidence="7">
        <text>L-threonyl-[protein] + ATP = O-phospho-L-threonyl-[protein] + ADP + H(+)</text>
        <dbReference type="Rhea" id="RHEA:46608"/>
        <dbReference type="Rhea" id="RHEA-COMP:11060"/>
        <dbReference type="Rhea" id="RHEA-COMP:11605"/>
        <dbReference type="ChEBI" id="CHEBI:15378"/>
        <dbReference type="ChEBI" id="CHEBI:30013"/>
        <dbReference type="ChEBI" id="CHEBI:30616"/>
        <dbReference type="ChEBI" id="CHEBI:61977"/>
        <dbReference type="ChEBI" id="CHEBI:456216"/>
        <dbReference type="EC" id="2.7.11.1"/>
    </reaction>
</comment>
<feature type="region of interest" description="Disordered" evidence="10">
    <location>
        <begin position="449"/>
        <end position="482"/>
    </location>
</feature>
<keyword evidence="3" id="KW-0808">Transferase</keyword>
<dbReference type="PRINTS" id="PR00109">
    <property type="entry name" value="TYRKINASE"/>
</dbReference>
<dbReference type="PROSITE" id="PS00107">
    <property type="entry name" value="PROTEIN_KINASE_ATP"/>
    <property type="match status" value="1"/>
</dbReference>
<dbReference type="InterPro" id="IPR000719">
    <property type="entry name" value="Prot_kinase_dom"/>
</dbReference>
<dbReference type="InterPro" id="IPR017441">
    <property type="entry name" value="Protein_kinase_ATP_BS"/>
</dbReference>
<dbReference type="PANTHER" id="PTHR44329">
    <property type="entry name" value="SERINE/THREONINE-PROTEIN KINASE TNNI3K-RELATED"/>
    <property type="match status" value="1"/>
</dbReference>
<dbReference type="OrthoDB" id="6718656at2759"/>
<feature type="region of interest" description="Disordered" evidence="10">
    <location>
        <begin position="364"/>
        <end position="406"/>
    </location>
</feature>
<sequence length="482" mass="53356">MPSSTGLPISLEEAIGSGASGVVYKGRWGISTVAIKKFYLNRHECRQQPIQAELQRMRTLRGQCIIQYYGEAYHEDMLVIIMEYAAGGSLMEAIERGGLDWHDKTKIAREIACGLEFMHERDILHRELKSTNVLLTKYMEVKLGDFGHSVINTESAASKGVRGTLRWHAPELLLERPVYSTKSDVYALGVVMWEMAANCTRPYKDYFNEVTVAALILSGKRESIPGDTPNEYSMWVARCWSQDPLKRPDAGDVLPQAEDRGGIMVQQQQLASTELPRTTISSLNAPSNATNKGASVIIRNPIQKVTEQQKGAEAVGNAVANIMPSWRLEYGALATQPGRSGQSPMQVPENRPLLGDQYRRYQSVEQRQNERKLPVRSGSAKLREDKRDTVPGPKIIDGNPTNMEIPELVPTMPSGPKLIAKNSTATTAPKDKPAISSSSKLKVKNITVKVTPQDKSAPSHGSNTTENRRSDRTPHVLALGWI</sequence>
<keyword evidence="4 9" id="KW-0547">Nucleotide-binding</keyword>
<comment type="caution">
    <text evidence="12">The sequence shown here is derived from an EMBL/GenBank/DDBJ whole genome shotgun (WGS) entry which is preliminary data.</text>
</comment>
<gene>
    <name evidence="12" type="ORF">DFQ27_006773</name>
</gene>
<dbReference type="EC" id="2.7.11.1" evidence="1"/>
<protein>
    <recommendedName>
        <fullName evidence="1">non-specific serine/threonine protein kinase</fullName>
        <ecNumber evidence="1">2.7.11.1</ecNumber>
    </recommendedName>
</protein>
<name>A0A9P6UBT4_9FUNG</name>
<dbReference type="GO" id="GO:0005524">
    <property type="term" value="F:ATP binding"/>
    <property type="evidence" value="ECO:0007669"/>
    <property type="project" value="UniProtKB-UniRule"/>
</dbReference>
<dbReference type="EMBL" id="JAAAJB010000051">
    <property type="protein sequence ID" value="KAG0268421.1"/>
    <property type="molecule type" value="Genomic_DNA"/>
</dbReference>
<evidence type="ECO:0000256" key="7">
    <source>
        <dbReference type="ARBA" id="ARBA00047899"/>
    </source>
</evidence>
<comment type="catalytic activity">
    <reaction evidence="8">
        <text>L-seryl-[protein] + ATP = O-phospho-L-seryl-[protein] + ADP + H(+)</text>
        <dbReference type="Rhea" id="RHEA:17989"/>
        <dbReference type="Rhea" id="RHEA-COMP:9863"/>
        <dbReference type="Rhea" id="RHEA-COMP:11604"/>
        <dbReference type="ChEBI" id="CHEBI:15378"/>
        <dbReference type="ChEBI" id="CHEBI:29999"/>
        <dbReference type="ChEBI" id="CHEBI:30616"/>
        <dbReference type="ChEBI" id="CHEBI:83421"/>
        <dbReference type="ChEBI" id="CHEBI:456216"/>
        <dbReference type="EC" id="2.7.11.1"/>
    </reaction>
</comment>
<accession>A0A9P6UBT4</accession>
<dbReference type="SUPFAM" id="SSF56112">
    <property type="entry name" value="Protein kinase-like (PK-like)"/>
    <property type="match status" value="1"/>
</dbReference>
<dbReference type="PANTHER" id="PTHR44329:SF285">
    <property type="entry name" value="V-MOS MOLONEY MURINE SARCOMA VIRAL ONCO HOMOLOG"/>
    <property type="match status" value="1"/>
</dbReference>
<evidence type="ECO:0000256" key="3">
    <source>
        <dbReference type="ARBA" id="ARBA00022679"/>
    </source>
</evidence>
<evidence type="ECO:0000256" key="8">
    <source>
        <dbReference type="ARBA" id="ARBA00048679"/>
    </source>
</evidence>
<dbReference type="InterPro" id="IPR001245">
    <property type="entry name" value="Ser-Thr/Tyr_kinase_cat_dom"/>
</dbReference>
<reference evidence="12" key="1">
    <citation type="journal article" date="2020" name="Fungal Divers.">
        <title>Resolving the Mortierellaceae phylogeny through synthesis of multi-gene phylogenetics and phylogenomics.</title>
        <authorList>
            <person name="Vandepol N."/>
            <person name="Liber J."/>
            <person name="Desiro A."/>
            <person name="Na H."/>
            <person name="Kennedy M."/>
            <person name="Barry K."/>
            <person name="Grigoriev I.V."/>
            <person name="Miller A.N."/>
            <person name="O'Donnell K."/>
            <person name="Stajich J.E."/>
            <person name="Bonito G."/>
        </authorList>
    </citation>
    <scope>NUCLEOTIDE SEQUENCE</scope>
    <source>
        <strain evidence="12">BC1065</strain>
    </source>
</reference>
<dbReference type="InterPro" id="IPR011009">
    <property type="entry name" value="Kinase-like_dom_sf"/>
</dbReference>
<keyword evidence="2" id="KW-0723">Serine/threonine-protein kinase</keyword>
<evidence type="ECO:0000256" key="5">
    <source>
        <dbReference type="ARBA" id="ARBA00022777"/>
    </source>
</evidence>
<evidence type="ECO:0000256" key="2">
    <source>
        <dbReference type="ARBA" id="ARBA00022527"/>
    </source>
</evidence>
<dbReference type="Pfam" id="PF07714">
    <property type="entry name" value="PK_Tyr_Ser-Thr"/>
    <property type="match status" value="1"/>
</dbReference>
<dbReference type="InterPro" id="IPR051681">
    <property type="entry name" value="Ser/Thr_Kinases-Pseudokinases"/>
</dbReference>
<keyword evidence="5" id="KW-0418">Kinase</keyword>
<keyword evidence="6 9" id="KW-0067">ATP-binding</keyword>
<evidence type="ECO:0000256" key="9">
    <source>
        <dbReference type="PROSITE-ProRule" id="PRU10141"/>
    </source>
</evidence>
<keyword evidence="13" id="KW-1185">Reference proteome</keyword>
<evidence type="ECO:0000256" key="6">
    <source>
        <dbReference type="ARBA" id="ARBA00022840"/>
    </source>
</evidence>
<proteinExistence type="predicted"/>
<dbReference type="Gene3D" id="1.10.510.10">
    <property type="entry name" value="Transferase(Phosphotransferase) domain 1"/>
    <property type="match status" value="1"/>
</dbReference>
<evidence type="ECO:0000313" key="12">
    <source>
        <dbReference type="EMBL" id="KAG0268421.1"/>
    </source>
</evidence>
<evidence type="ECO:0000256" key="1">
    <source>
        <dbReference type="ARBA" id="ARBA00012513"/>
    </source>
</evidence>
<dbReference type="GO" id="GO:0004674">
    <property type="term" value="F:protein serine/threonine kinase activity"/>
    <property type="evidence" value="ECO:0007669"/>
    <property type="project" value="UniProtKB-KW"/>
</dbReference>
<evidence type="ECO:0000256" key="10">
    <source>
        <dbReference type="SAM" id="MobiDB-lite"/>
    </source>
</evidence>
<dbReference type="Proteomes" id="UP000807716">
    <property type="component" value="Unassembled WGS sequence"/>
</dbReference>
<dbReference type="PROSITE" id="PS50011">
    <property type="entry name" value="PROTEIN_KINASE_DOM"/>
    <property type="match status" value="1"/>
</dbReference>
<feature type="binding site" evidence="9">
    <location>
        <position position="37"/>
    </location>
    <ligand>
        <name>ATP</name>
        <dbReference type="ChEBI" id="CHEBI:30616"/>
    </ligand>
</feature>
<evidence type="ECO:0000256" key="4">
    <source>
        <dbReference type="ARBA" id="ARBA00022741"/>
    </source>
</evidence>
<organism evidence="12 13">
    <name type="scientific">Actinomortierella ambigua</name>
    <dbReference type="NCBI Taxonomy" id="1343610"/>
    <lineage>
        <taxon>Eukaryota</taxon>
        <taxon>Fungi</taxon>
        <taxon>Fungi incertae sedis</taxon>
        <taxon>Mucoromycota</taxon>
        <taxon>Mortierellomycotina</taxon>
        <taxon>Mortierellomycetes</taxon>
        <taxon>Mortierellales</taxon>
        <taxon>Mortierellaceae</taxon>
        <taxon>Actinomortierella</taxon>
    </lineage>
</organism>
<dbReference type="AlphaFoldDB" id="A0A9P6UBT4"/>
<evidence type="ECO:0000313" key="13">
    <source>
        <dbReference type="Proteomes" id="UP000807716"/>
    </source>
</evidence>